<gene>
    <name evidence="1" type="ORF">ABT39_MTgene3445</name>
</gene>
<evidence type="ECO:0000313" key="1">
    <source>
        <dbReference type="EMBL" id="KUM45372.1"/>
    </source>
</evidence>
<accession>A0A101LU42</accession>
<sequence>MCFMNYKKELLSPAPVCVVLSTAATREQGWALWTIFLIHQSHKEGD</sequence>
<geneLocation type="mitochondrion" evidence="1"/>
<organism evidence="1">
    <name type="scientific">Picea glauca</name>
    <name type="common">White spruce</name>
    <name type="synonym">Pinus glauca</name>
    <dbReference type="NCBI Taxonomy" id="3330"/>
    <lineage>
        <taxon>Eukaryota</taxon>
        <taxon>Viridiplantae</taxon>
        <taxon>Streptophyta</taxon>
        <taxon>Embryophyta</taxon>
        <taxon>Tracheophyta</taxon>
        <taxon>Spermatophyta</taxon>
        <taxon>Pinopsida</taxon>
        <taxon>Pinidae</taxon>
        <taxon>Conifers I</taxon>
        <taxon>Pinales</taxon>
        <taxon>Pinaceae</taxon>
        <taxon>Picea</taxon>
    </lineage>
</organism>
<dbReference type="AlphaFoldDB" id="A0A101LU42"/>
<comment type="caution">
    <text evidence="1">The sequence shown here is derived from an EMBL/GenBank/DDBJ whole genome shotgun (WGS) entry which is preliminary data.</text>
</comment>
<dbReference type="EMBL" id="LKAM01000020">
    <property type="protein sequence ID" value="KUM45372.1"/>
    <property type="molecule type" value="Genomic_DNA"/>
</dbReference>
<name>A0A101LU42_PICGL</name>
<protein>
    <submittedName>
        <fullName evidence="1">Uncharacterized protein</fullName>
    </submittedName>
</protein>
<proteinExistence type="predicted"/>
<keyword evidence="1" id="KW-0496">Mitochondrion</keyword>
<reference evidence="1" key="1">
    <citation type="journal article" date="2015" name="Genome Biol. Evol.">
        <title>Organellar Genomes of White Spruce (Picea glauca): Assembly and Annotation.</title>
        <authorList>
            <person name="Jackman S.D."/>
            <person name="Warren R.L."/>
            <person name="Gibb E.A."/>
            <person name="Vandervalk B.P."/>
            <person name="Mohamadi H."/>
            <person name="Chu J."/>
            <person name="Raymond A."/>
            <person name="Pleasance S."/>
            <person name="Coope R."/>
            <person name="Wildung M.R."/>
            <person name="Ritland C.E."/>
            <person name="Bousquet J."/>
            <person name="Jones S.J."/>
            <person name="Bohlmann J."/>
            <person name="Birol I."/>
        </authorList>
    </citation>
    <scope>NUCLEOTIDE SEQUENCE [LARGE SCALE GENOMIC DNA]</scope>
    <source>
        <tissue evidence="1">Flushing bud</tissue>
    </source>
</reference>